<dbReference type="EMBL" id="QUNO01000017">
    <property type="protein sequence ID" value="REH35784.1"/>
    <property type="molecule type" value="Genomic_DNA"/>
</dbReference>
<evidence type="ECO:0000313" key="3">
    <source>
        <dbReference type="Proteomes" id="UP000256269"/>
    </source>
</evidence>
<gene>
    <name evidence="2" type="ORF">BCF44_117172</name>
</gene>
<name>A0A3E0GZK8_9PSEU</name>
<feature type="region of interest" description="Disordered" evidence="1">
    <location>
        <begin position="72"/>
        <end position="93"/>
    </location>
</feature>
<dbReference type="Proteomes" id="UP000256269">
    <property type="component" value="Unassembled WGS sequence"/>
</dbReference>
<protein>
    <submittedName>
        <fullName evidence="2">Uncharacterized protein</fullName>
    </submittedName>
</protein>
<dbReference type="AlphaFoldDB" id="A0A3E0GZK8"/>
<comment type="caution">
    <text evidence="2">The sequence shown here is derived from an EMBL/GenBank/DDBJ whole genome shotgun (WGS) entry which is preliminary data.</text>
</comment>
<proteinExistence type="predicted"/>
<evidence type="ECO:0000256" key="1">
    <source>
        <dbReference type="SAM" id="MobiDB-lite"/>
    </source>
</evidence>
<sequence length="93" mass="9736">MPNAGLLPSAVSALTGSSSADSAIYAATSMTFLTGNFRQLSDTFKVRKTRGVLETIKTNVITNAQRRSRAVLRQPVADGASSTRPAAPQANTP</sequence>
<keyword evidence="3" id="KW-1185">Reference proteome</keyword>
<evidence type="ECO:0000313" key="2">
    <source>
        <dbReference type="EMBL" id="REH35784.1"/>
    </source>
</evidence>
<reference evidence="2 3" key="1">
    <citation type="submission" date="2018-08" db="EMBL/GenBank/DDBJ databases">
        <title>Genomic Encyclopedia of Archaeal and Bacterial Type Strains, Phase II (KMG-II): from individual species to whole genera.</title>
        <authorList>
            <person name="Goeker M."/>
        </authorList>
    </citation>
    <scope>NUCLEOTIDE SEQUENCE [LARGE SCALE GENOMIC DNA]</scope>
    <source>
        <strain evidence="2 3">DSM 45791</strain>
    </source>
</reference>
<accession>A0A3E0GZK8</accession>
<organism evidence="2 3">
    <name type="scientific">Kutzneria buriramensis</name>
    <dbReference type="NCBI Taxonomy" id="1045776"/>
    <lineage>
        <taxon>Bacteria</taxon>
        <taxon>Bacillati</taxon>
        <taxon>Actinomycetota</taxon>
        <taxon>Actinomycetes</taxon>
        <taxon>Pseudonocardiales</taxon>
        <taxon>Pseudonocardiaceae</taxon>
        <taxon>Kutzneria</taxon>
    </lineage>
</organism>
<feature type="compositionally biased region" description="Polar residues" evidence="1">
    <location>
        <begin position="80"/>
        <end position="93"/>
    </location>
</feature>